<keyword evidence="1" id="KW-0732">Signal</keyword>
<dbReference type="AlphaFoldDB" id="A0A9W7BI41"/>
<proteinExistence type="predicted"/>
<name>A0A9W7BI41_9STRA</name>
<sequence length="796" mass="85628">MGSKQAYLFLLLLLVCPCSSQVPYPSFGGVDDINAPLIETASALNNQAGYYSVTVNGESELIRCPAGYFCPPNSSPSSPIPCGGNSFFCPLGSPRPTLVEKGHYTIGGDHLTRSDERICEPGFWCNNGTRTECDQGYYGSQFAETEIKCSGLCEEGHFCLTGSTSPTQFPCGDPGMFCTVGAYETTQVAQGYKSVGGSLTTRTGEVIVEEGYYAKEGIEYACPAGRYGDQKGLSDEACSGICREGFYCPPASTSPYQKMCGGSDRYCPEGSAAPVLVWEGHYTVNDFNGTCGAGRFRNFTNVVDDTISPVMKTSVTSTKVPVAPCDLCPAGKYKHVAGDDKALCLTCPYLTTGAELGGWGESTADRTSCLCYRVSGGKPFDNLYFNVTKGECHAIEVGQEVPHTDVVAGSDRTRSVQKECERGFYCVEGVRYKCPKGMYGEKIRETNSSCTGLCEAGYYCEEGNQNKRQFACGSSDLYCPTNSSTPTRVTEGYFTNEDAAEDVRSFETICPPGYWCTGGKRYKCIEGHYGAGTGNTASTCEGKCDPGHFCTEGSTSKTQNECGGSSVYCPKGSHNTTEVTPGYYTVPGAIDLEIRYGRDQKNATMSAQKVCEPGFYCSGGVKYHCAAGSWSNDWGMREQAECDRCEEGYYCPSHPLQPSTSATGLECGRVDLYCEAGSEKPKNVSLGYYTTPIGVRNTTRSGQAQCEKGYWCEAGIRRKCPAGVWGEKVGMTERKCSGFCPAGYSCPEGSTAPIECGVNEYSTAGAWMCISCGADSLGKDEDGSKRCKDRRLCCEQ</sequence>
<comment type="caution">
    <text evidence="2">The sequence shown here is derived from an EMBL/GenBank/DDBJ whole genome shotgun (WGS) entry which is preliminary data.</text>
</comment>
<dbReference type="Proteomes" id="UP001165160">
    <property type="component" value="Unassembled WGS sequence"/>
</dbReference>
<gene>
    <name evidence="2" type="ORF">TrVE_jg10684</name>
</gene>
<dbReference type="PANTHER" id="PTHR47236">
    <property type="entry name" value="GENE, 32742-RELATED-RELATED"/>
    <property type="match status" value="1"/>
</dbReference>
<feature type="chain" id="PRO_5040923666" evidence="1">
    <location>
        <begin position="21"/>
        <end position="796"/>
    </location>
</feature>
<dbReference type="EMBL" id="BRXX01000062">
    <property type="protein sequence ID" value="GMH86605.1"/>
    <property type="molecule type" value="Genomic_DNA"/>
</dbReference>
<evidence type="ECO:0000313" key="2">
    <source>
        <dbReference type="EMBL" id="GMH86605.1"/>
    </source>
</evidence>
<keyword evidence="3" id="KW-1185">Reference proteome</keyword>
<protein>
    <submittedName>
        <fullName evidence="2">Uncharacterized protein</fullName>
    </submittedName>
</protein>
<organism evidence="2 3">
    <name type="scientific">Triparma verrucosa</name>
    <dbReference type="NCBI Taxonomy" id="1606542"/>
    <lineage>
        <taxon>Eukaryota</taxon>
        <taxon>Sar</taxon>
        <taxon>Stramenopiles</taxon>
        <taxon>Ochrophyta</taxon>
        <taxon>Bolidophyceae</taxon>
        <taxon>Parmales</taxon>
        <taxon>Triparmaceae</taxon>
        <taxon>Triparma</taxon>
    </lineage>
</organism>
<evidence type="ECO:0000256" key="1">
    <source>
        <dbReference type="SAM" id="SignalP"/>
    </source>
</evidence>
<accession>A0A9W7BI41</accession>
<feature type="signal peptide" evidence="1">
    <location>
        <begin position="1"/>
        <end position="20"/>
    </location>
</feature>
<dbReference type="SMART" id="SM01411">
    <property type="entry name" value="Ephrin_rec_like"/>
    <property type="match status" value="7"/>
</dbReference>
<dbReference type="PANTHER" id="PTHR47236:SF4">
    <property type="entry name" value="GENE 9195-RELATED"/>
    <property type="match status" value="1"/>
</dbReference>
<reference evidence="3" key="1">
    <citation type="journal article" date="2023" name="Commun. Biol.">
        <title>Genome analysis of Parmales, the sister group of diatoms, reveals the evolutionary specialization of diatoms from phago-mixotrophs to photoautotrophs.</title>
        <authorList>
            <person name="Ban H."/>
            <person name="Sato S."/>
            <person name="Yoshikawa S."/>
            <person name="Yamada K."/>
            <person name="Nakamura Y."/>
            <person name="Ichinomiya M."/>
            <person name="Sato N."/>
            <person name="Blanc-Mathieu R."/>
            <person name="Endo H."/>
            <person name="Kuwata A."/>
            <person name="Ogata H."/>
        </authorList>
    </citation>
    <scope>NUCLEOTIDE SEQUENCE [LARGE SCALE GENOMIC DNA]</scope>
    <source>
        <strain evidence="3">NIES 3699</strain>
    </source>
</reference>
<evidence type="ECO:0000313" key="3">
    <source>
        <dbReference type="Proteomes" id="UP001165160"/>
    </source>
</evidence>